<dbReference type="InterPro" id="IPR038363">
    <property type="entry name" value="LepA_C_sf"/>
</dbReference>
<comment type="catalytic activity">
    <reaction evidence="8 12">
        <text>GTP + H2O = GDP + phosphate + H(+)</text>
        <dbReference type="Rhea" id="RHEA:19669"/>
        <dbReference type="ChEBI" id="CHEBI:15377"/>
        <dbReference type="ChEBI" id="CHEBI:15378"/>
        <dbReference type="ChEBI" id="CHEBI:37565"/>
        <dbReference type="ChEBI" id="CHEBI:43474"/>
        <dbReference type="ChEBI" id="CHEBI:58189"/>
        <dbReference type="EC" id="3.6.5.n1"/>
    </reaction>
</comment>
<dbReference type="InterPro" id="IPR035647">
    <property type="entry name" value="EFG_III/V"/>
</dbReference>
<evidence type="ECO:0000256" key="6">
    <source>
        <dbReference type="ARBA" id="ARBA00023134"/>
    </source>
</evidence>
<dbReference type="PROSITE" id="PS51722">
    <property type="entry name" value="G_TR_2"/>
    <property type="match status" value="1"/>
</dbReference>
<evidence type="ECO:0000256" key="8">
    <source>
        <dbReference type="ARBA" id="ARBA00050293"/>
    </source>
</evidence>
<evidence type="ECO:0000256" key="12">
    <source>
        <dbReference type="HAMAP-Rule" id="MF_00071"/>
    </source>
</evidence>
<dbReference type="InterPro" id="IPR013842">
    <property type="entry name" value="LepA_CTD"/>
</dbReference>
<dbReference type="InterPro" id="IPR031157">
    <property type="entry name" value="G_TR_CS"/>
</dbReference>
<dbReference type="GO" id="GO:0097216">
    <property type="term" value="F:guanosine tetraphosphate binding"/>
    <property type="evidence" value="ECO:0007669"/>
    <property type="project" value="UniProtKB-ARBA"/>
</dbReference>
<reference evidence="14 15" key="1">
    <citation type="submission" date="2019-07" db="EMBL/GenBank/DDBJ databases">
        <title>Buchnera limit thermal tolerance of host aphids.</title>
        <authorList>
            <person name="Zhang B."/>
            <person name="Moran N."/>
        </authorList>
    </citation>
    <scope>NUCLEOTIDE SEQUENCE [LARGE SCALE GENOMIC DNA]</scope>
    <source>
        <strain evidence="14 15">Afa-UT1</strain>
    </source>
</reference>
<dbReference type="Pfam" id="PF06421">
    <property type="entry name" value="LepA_C"/>
    <property type="match status" value="1"/>
</dbReference>
<dbReference type="InterPro" id="IPR000640">
    <property type="entry name" value="EFG_V-like"/>
</dbReference>
<proteinExistence type="inferred from homology"/>
<accession>A0A5J6ZCM6</accession>
<organism evidence="14 15">
    <name type="scientific">Buchnera aphidicola</name>
    <name type="common">Aphis fabae</name>
    <dbReference type="NCBI Taxonomy" id="571430"/>
    <lineage>
        <taxon>Bacteria</taxon>
        <taxon>Pseudomonadati</taxon>
        <taxon>Pseudomonadota</taxon>
        <taxon>Gammaproteobacteria</taxon>
        <taxon>Enterobacterales</taxon>
        <taxon>Erwiniaceae</taxon>
        <taxon>Buchnera</taxon>
    </lineage>
</organism>
<comment type="subcellular location">
    <subcellularLocation>
        <location evidence="12">Cell membrane</location>
        <topology evidence="12">Peripheral membrane protein</topology>
        <orientation evidence="12">Cytoplasmic side</orientation>
    </subcellularLocation>
</comment>
<dbReference type="EMBL" id="CP042427">
    <property type="protein sequence ID" value="QFQ32437.1"/>
    <property type="molecule type" value="Genomic_DNA"/>
</dbReference>
<keyword evidence="4 12" id="KW-0378">Hydrolase</keyword>
<dbReference type="InterPro" id="IPR027417">
    <property type="entry name" value="P-loop_NTPase"/>
</dbReference>
<feature type="domain" description="Tr-type G" evidence="13">
    <location>
        <begin position="2"/>
        <end position="191"/>
    </location>
</feature>
<keyword evidence="2 12" id="KW-1003">Cell membrane</keyword>
<dbReference type="FunFam" id="3.40.50.300:FF:000078">
    <property type="entry name" value="Elongation factor 4"/>
    <property type="match status" value="1"/>
</dbReference>
<dbReference type="InterPro" id="IPR004161">
    <property type="entry name" value="EFTu-like_2"/>
</dbReference>
<dbReference type="InterPro" id="IPR035654">
    <property type="entry name" value="LepA_IV"/>
</dbReference>
<dbReference type="HAMAP" id="MF_00071">
    <property type="entry name" value="LepA"/>
    <property type="match status" value="1"/>
</dbReference>
<evidence type="ECO:0000259" key="13">
    <source>
        <dbReference type="PROSITE" id="PS51722"/>
    </source>
</evidence>
<dbReference type="GO" id="GO:0003924">
    <property type="term" value="F:GTPase activity"/>
    <property type="evidence" value="ECO:0007669"/>
    <property type="project" value="UniProtKB-UniRule"/>
</dbReference>
<sequence>MKHIRNFSIIAHIDHGKSTLSDRLIQACGGLSEREMSDQVLDSMDLEKERGITIKAQSVMIDYTDIKGNIFQLNFIDTPGHVNFSYEVSRSLAACEGALLVIDATQGVEAQTLANCYTALEMNLSILPVLNKIDLPSSNAERVIKEIEDIIGISASNSVKCSAKTGEGIPQLIEKIITHIPYPNGNEKDPLQALIIDSWFDNYLGVVSLIRVKNGFISQKDKIQVMSTGKSYFVEQLGIFTPKKINKKQLKCGEVGWIICGIKNVSAAPVGDTLTNYHNPSEIMLTGFKQIKPQIYAGLFPVTSDQYETFRDALEKLSLNDSSLFYEPENSNALGFGFRCGFLGLLHMEIVQARLEREYSLDLISTAPTVIYQIELINGKKIYLDSPSNFPLLNTIKKIKEPIAECNILLPPKFLGSVMKLCIKKRGIQIDLVYHSNQVALKYYIPMSEVVLNFFDELKSISSGYASLEYDFKHFKSVKIVRIDILINSERVDALTTLSYYKNAQYRAREIVDKMKTLIPRHQFDISIQATINNVIIARATIKQLRKNVLAKCYGGDISRKKKLLKKQKDGKKRMKKIGNVNMPKTAFLTILNINN</sequence>
<comment type="similarity">
    <text evidence="10">Belongs to the GTP-binding elongation factor family. LepA subfamily.</text>
</comment>
<protein>
    <recommendedName>
        <fullName evidence="11 12">Elongation factor 4</fullName>
        <shortName evidence="12">EF-4</shortName>
        <ecNumber evidence="11 12">3.6.5.n1</ecNumber>
    </recommendedName>
    <alternativeName>
        <fullName evidence="12">Ribosomal back-translocase LepA</fullName>
    </alternativeName>
</protein>
<dbReference type="NCBIfam" id="TIGR00231">
    <property type="entry name" value="small_GTP"/>
    <property type="match status" value="1"/>
</dbReference>
<keyword evidence="7 12" id="KW-0472">Membrane</keyword>
<dbReference type="FunFam" id="3.30.70.240:FF:000007">
    <property type="entry name" value="Translation factor GUF1, mitochondrial"/>
    <property type="match status" value="1"/>
</dbReference>
<feature type="binding site" evidence="12">
    <location>
        <begin position="14"/>
        <end position="19"/>
    </location>
    <ligand>
        <name>GTP</name>
        <dbReference type="ChEBI" id="CHEBI:37565"/>
    </ligand>
</feature>
<dbReference type="SUPFAM" id="SSF52540">
    <property type="entry name" value="P-loop containing nucleoside triphosphate hydrolases"/>
    <property type="match status" value="1"/>
</dbReference>
<evidence type="ECO:0000256" key="7">
    <source>
        <dbReference type="ARBA" id="ARBA00023136"/>
    </source>
</evidence>
<dbReference type="SUPFAM" id="SSF54980">
    <property type="entry name" value="EF-G C-terminal domain-like"/>
    <property type="match status" value="2"/>
</dbReference>
<dbReference type="InterPro" id="IPR006297">
    <property type="entry name" value="EF-4"/>
</dbReference>
<dbReference type="InterPro" id="IPR000795">
    <property type="entry name" value="T_Tr_GTP-bd_dom"/>
</dbReference>
<dbReference type="Pfam" id="PF00009">
    <property type="entry name" value="GTP_EFTU"/>
    <property type="match status" value="1"/>
</dbReference>
<dbReference type="FunFam" id="3.30.70.870:FF:000004">
    <property type="entry name" value="Translation factor GUF1, mitochondrial"/>
    <property type="match status" value="1"/>
</dbReference>
<dbReference type="Gene3D" id="3.40.50.300">
    <property type="entry name" value="P-loop containing nucleotide triphosphate hydrolases"/>
    <property type="match status" value="1"/>
</dbReference>
<evidence type="ECO:0000256" key="4">
    <source>
        <dbReference type="ARBA" id="ARBA00022801"/>
    </source>
</evidence>
<dbReference type="OrthoDB" id="9804431at2"/>
<evidence type="ECO:0000256" key="11">
    <source>
        <dbReference type="ARBA" id="ARBA00066744"/>
    </source>
</evidence>
<keyword evidence="14" id="KW-0251">Elongation factor</keyword>
<dbReference type="Gene3D" id="3.30.70.2570">
    <property type="entry name" value="Elongation factor 4, C-terminal domain"/>
    <property type="match status" value="1"/>
</dbReference>
<dbReference type="FunFam" id="3.30.70.2570:FF:000001">
    <property type="entry name" value="Translation factor GUF1, mitochondrial"/>
    <property type="match status" value="1"/>
</dbReference>
<dbReference type="GO" id="GO:0003746">
    <property type="term" value="F:translation elongation factor activity"/>
    <property type="evidence" value="ECO:0007669"/>
    <property type="project" value="UniProtKB-UniRule"/>
</dbReference>
<dbReference type="CDD" id="cd16260">
    <property type="entry name" value="EF4_III"/>
    <property type="match status" value="1"/>
</dbReference>
<dbReference type="Proteomes" id="UP000325981">
    <property type="component" value="Chromosome"/>
</dbReference>
<keyword evidence="5 12" id="KW-0648">Protein biosynthesis</keyword>
<dbReference type="InterPro" id="IPR005225">
    <property type="entry name" value="Small_GTP-bd"/>
</dbReference>
<dbReference type="Gene3D" id="3.30.70.240">
    <property type="match status" value="1"/>
</dbReference>
<dbReference type="GO" id="GO:0043022">
    <property type="term" value="F:ribosome binding"/>
    <property type="evidence" value="ECO:0007669"/>
    <property type="project" value="UniProtKB-UniRule"/>
</dbReference>
<comment type="function">
    <text evidence="9 12">Required for accurate and efficient protein synthesis under certain stress conditions. May act as a fidelity factor of the translation reaction, by catalyzing a one-codon backward translocation of tRNAs on improperly translocated ribosomes. Back-translocation proceeds from a post-translocation (POST) complex to a pre-translocation (PRE) complex, thus giving elongation factor G a second chance to translocate the tRNAs correctly. Binds to ribosomes in a GTP-dependent manner.</text>
</comment>
<dbReference type="GO" id="GO:0005525">
    <property type="term" value="F:GTP binding"/>
    <property type="evidence" value="ECO:0007669"/>
    <property type="project" value="UniProtKB-UniRule"/>
</dbReference>
<dbReference type="CDD" id="cd03699">
    <property type="entry name" value="EF4_II"/>
    <property type="match status" value="1"/>
</dbReference>
<evidence type="ECO:0000256" key="3">
    <source>
        <dbReference type="ARBA" id="ARBA00022741"/>
    </source>
</evidence>
<dbReference type="Pfam" id="PF00679">
    <property type="entry name" value="EFG_C"/>
    <property type="match status" value="1"/>
</dbReference>
<dbReference type="GO" id="GO:0045727">
    <property type="term" value="P:positive regulation of translation"/>
    <property type="evidence" value="ECO:0007669"/>
    <property type="project" value="UniProtKB-UniRule"/>
</dbReference>
<feature type="binding site" evidence="12">
    <location>
        <begin position="131"/>
        <end position="134"/>
    </location>
    <ligand>
        <name>GTP</name>
        <dbReference type="ChEBI" id="CHEBI:37565"/>
    </ligand>
</feature>
<dbReference type="PANTHER" id="PTHR43512">
    <property type="entry name" value="TRANSLATION FACTOR GUF1-RELATED"/>
    <property type="match status" value="1"/>
</dbReference>
<dbReference type="EC" id="3.6.5.n1" evidence="11 12"/>
<dbReference type="Pfam" id="PF03144">
    <property type="entry name" value="GTP_EFTU_D2"/>
    <property type="match status" value="1"/>
</dbReference>
<evidence type="ECO:0000256" key="10">
    <source>
        <dbReference type="ARBA" id="ARBA00061052"/>
    </source>
</evidence>
<dbReference type="GO" id="GO:0005886">
    <property type="term" value="C:plasma membrane"/>
    <property type="evidence" value="ECO:0007669"/>
    <property type="project" value="UniProtKB-SubCell"/>
</dbReference>
<dbReference type="Gene3D" id="2.40.30.10">
    <property type="entry name" value="Translation factors"/>
    <property type="match status" value="1"/>
</dbReference>
<dbReference type="Gene3D" id="3.30.70.870">
    <property type="entry name" value="Elongation Factor G (Translational Gtpase), domain 3"/>
    <property type="match status" value="1"/>
</dbReference>
<evidence type="ECO:0000256" key="5">
    <source>
        <dbReference type="ARBA" id="ARBA00022917"/>
    </source>
</evidence>
<dbReference type="PANTHER" id="PTHR43512:SF4">
    <property type="entry name" value="TRANSLATION FACTOR GUF1 HOMOLOG, CHLOROPLASTIC"/>
    <property type="match status" value="1"/>
</dbReference>
<keyword evidence="6 12" id="KW-0342">GTP-binding</keyword>
<evidence type="ECO:0000313" key="14">
    <source>
        <dbReference type="EMBL" id="QFQ32437.1"/>
    </source>
</evidence>
<dbReference type="RefSeq" id="WP_158347546.1">
    <property type="nucleotide sequence ID" value="NZ_CP042427.1"/>
</dbReference>
<comment type="similarity">
    <text evidence="1 12">Belongs to the TRAFAC class translation factor GTPase superfamily. Classic translation factor GTPase family. LepA subfamily.</text>
</comment>
<evidence type="ECO:0000256" key="2">
    <source>
        <dbReference type="ARBA" id="ARBA00022475"/>
    </source>
</evidence>
<evidence type="ECO:0000256" key="9">
    <source>
        <dbReference type="ARBA" id="ARBA00057626"/>
    </source>
</evidence>
<keyword evidence="3 12" id="KW-0547">Nucleotide-binding</keyword>
<dbReference type="NCBIfam" id="TIGR01393">
    <property type="entry name" value="lepA"/>
    <property type="match status" value="1"/>
</dbReference>
<dbReference type="PRINTS" id="PR00315">
    <property type="entry name" value="ELONGATNFCT"/>
</dbReference>
<dbReference type="CDD" id="cd01890">
    <property type="entry name" value="LepA"/>
    <property type="match status" value="1"/>
</dbReference>
<evidence type="ECO:0000313" key="15">
    <source>
        <dbReference type="Proteomes" id="UP000325981"/>
    </source>
</evidence>
<evidence type="ECO:0000256" key="1">
    <source>
        <dbReference type="ARBA" id="ARBA00005454"/>
    </source>
</evidence>
<dbReference type="PROSITE" id="PS00301">
    <property type="entry name" value="G_TR_1"/>
    <property type="match status" value="1"/>
</dbReference>
<dbReference type="CDD" id="cd03709">
    <property type="entry name" value="lepA_C"/>
    <property type="match status" value="1"/>
</dbReference>
<name>A0A5J6ZCM6_9GAMM</name>
<dbReference type="AlphaFoldDB" id="A0A5J6ZCM6"/>
<gene>
    <name evidence="12 14" type="primary">lepA</name>
    <name evidence="14" type="ORF">FQV33_00270</name>
</gene>
<dbReference type="FunFam" id="2.40.30.10:FF:000015">
    <property type="entry name" value="Translation factor GUF1, mitochondrial"/>
    <property type="match status" value="1"/>
</dbReference>